<reference evidence="2 3" key="1">
    <citation type="submission" date="2018-03" db="EMBL/GenBank/DDBJ databases">
        <title>Genome assembly of novel Miniimonas species PCH200.</title>
        <authorList>
            <person name="Thakur V."/>
            <person name="Kumar V."/>
            <person name="Singh D."/>
        </authorList>
    </citation>
    <scope>NUCLEOTIDE SEQUENCE [LARGE SCALE GENOMIC DNA]</scope>
    <source>
        <strain evidence="2 3">PCH200</strain>
    </source>
</reference>
<evidence type="ECO:0000259" key="1">
    <source>
        <dbReference type="Pfam" id="PF00903"/>
    </source>
</evidence>
<dbReference type="CDD" id="cd06588">
    <property type="entry name" value="PhnB_like"/>
    <property type="match status" value="1"/>
</dbReference>
<organism evidence="2 3">
    <name type="scientific">Serinibacter arcticus</name>
    <dbReference type="NCBI Taxonomy" id="1655435"/>
    <lineage>
        <taxon>Bacteria</taxon>
        <taxon>Bacillati</taxon>
        <taxon>Actinomycetota</taxon>
        <taxon>Actinomycetes</taxon>
        <taxon>Micrococcales</taxon>
        <taxon>Beutenbergiaceae</taxon>
        <taxon>Serinibacter</taxon>
    </lineage>
</organism>
<dbReference type="OrthoDB" id="9795306at2"/>
<dbReference type="AlphaFoldDB" id="A0A2U1ZVJ1"/>
<dbReference type="InterPro" id="IPR029068">
    <property type="entry name" value="Glyas_Bleomycin-R_OHBP_Dase"/>
</dbReference>
<dbReference type="RefSeq" id="WP_109229379.1">
    <property type="nucleotide sequence ID" value="NZ_PYHR01000002.1"/>
</dbReference>
<dbReference type="EMBL" id="PYHR01000002">
    <property type="protein sequence ID" value="PWD50998.1"/>
    <property type="molecule type" value="Genomic_DNA"/>
</dbReference>
<accession>A0A2U1ZVJ1</accession>
<comment type="caution">
    <text evidence="2">The sequence shown here is derived from an EMBL/GenBank/DDBJ whole genome shotgun (WGS) entry which is preliminary data.</text>
</comment>
<dbReference type="SUPFAM" id="SSF54593">
    <property type="entry name" value="Glyoxalase/Bleomycin resistance protein/Dihydroxybiphenyl dioxygenase"/>
    <property type="match status" value="1"/>
</dbReference>
<proteinExistence type="predicted"/>
<dbReference type="InterPro" id="IPR004360">
    <property type="entry name" value="Glyas_Fos-R_dOase_dom"/>
</dbReference>
<evidence type="ECO:0000313" key="3">
    <source>
        <dbReference type="Proteomes" id="UP000245166"/>
    </source>
</evidence>
<gene>
    <name evidence="2" type="ORF">C8046_10385</name>
</gene>
<dbReference type="Pfam" id="PF00903">
    <property type="entry name" value="Glyoxalase"/>
    <property type="match status" value="1"/>
</dbReference>
<dbReference type="InterPro" id="IPR028973">
    <property type="entry name" value="PhnB-like"/>
</dbReference>
<dbReference type="PANTHER" id="PTHR33990:SF1">
    <property type="entry name" value="PROTEIN YJDN"/>
    <property type="match status" value="1"/>
</dbReference>
<keyword evidence="3" id="KW-1185">Reference proteome</keyword>
<dbReference type="PANTHER" id="PTHR33990">
    <property type="entry name" value="PROTEIN YJDN-RELATED"/>
    <property type="match status" value="1"/>
</dbReference>
<name>A0A2U1ZVJ1_9MICO</name>
<protein>
    <submittedName>
        <fullName evidence="2">VOC family protein</fullName>
    </submittedName>
</protein>
<feature type="domain" description="Glyoxalase/fosfomycin resistance/dioxygenase" evidence="1">
    <location>
        <begin position="15"/>
        <end position="126"/>
    </location>
</feature>
<sequence>MTAMTPYLHLPGTARDALTFYGEVFGADVQLHTFADFSRTDGPSDAIAHGELTGGPVTLFAADVAGDEAPLRCEGLRFALLGTADATTLRRWFAALSEDGEVLDELQQRPWGAWDGRVADRFGLEWLIGFEVDDAA</sequence>
<dbReference type="Gene3D" id="3.10.180.10">
    <property type="entry name" value="2,3-Dihydroxybiphenyl 1,2-Dioxygenase, domain 1"/>
    <property type="match status" value="1"/>
</dbReference>
<dbReference type="Proteomes" id="UP000245166">
    <property type="component" value="Unassembled WGS sequence"/>
</dbReference>
<evidence type="ECO:0000313" key="2">
    <source>
        <dbReference type="EMBL" id="PWD50998.1"/>
    </source>
</evidence>